<protein>
    <submittedName>
        <fullName evidence="1">Uncharacterized protein</fullName>
    </submittedName>
</protein>
<dbReference type="EMBL" id="JBHSSF010000031">
    <property type="protein sequence ID" value="MFC6177371.1"/>
    <property type="molecule type" value="Genomic_DNA"/>
</dbReference>
<dbReference type="Proteomes" id="UP001596288">
    <property type="component" value="Unassembled WGS sequence"/>
</dbReference>
<sequence length="99" mass="11735">MKYFHYIVIIDVAKKPYVYHYSSDDYSEVSAAREIFINSLHGLRKMFGMHMLTTDAASFESVQLMDPYFKGMTVIDDLDEFREKYLLYLDEIGWLEKKA</sequence>
<accession>A0ABW1RMP8</accession>
<organism evidence="1 2">
    <name type="scientific">Companilactobacillus huachuanensis</name>
    <dbReference type="NCBI Taxonomy" id="2559914"/>
    <lineage>
        <taxon>Bacteria</taxon>
        <taxon>Bacillati</taxon>
        <taxon>Bacillota</taxon>
        <taxon>Bacilli</taxon>
        <taxon>Lactobacillales</taxon>
        <taxon>Lactobacillaceae</taxon>
        <taxon>Companilactobacillus</taxon>
    </lineage>
</organism>
<evidence type="ECO:0000313" key="2">
    <source>
        <dbReference type="Proteomes" id="UP001596288"/>
    </source>
</evidence>
<gene>
    <name evidence="1" type="ORF">ACFQAV_11000</name>
</gene>
<keyword evidence="2" id="KW-1185">Reference proteome</keyword>
<evidence type="ECO:0000313" key="1">
    <source>
        <dbReference type="EMBL" id="MFC6177371.1"/>
    </source>
</evidence>
<dbReference type="RefSeq" id="WP_137611728.1">
    <property type="nucleotide sequence ID" value="NZ_BJDF01000013.1"/>
</dbReference>
<comment type="caution">
    <text evidence="1">The sequence shown here is derived from an EMBL/GenBank/DDBJ whole genome shotgun (WGS) entry which is preliminary data.</text>
</comment>
<proteinExistence type="predicted"/>
<name>A0ABW1RMP8_9LACO</name>
<reference evidence="2" key="1">
    <citation type="journal article" date="2019" name="Int. J. Syst. Evol. Microbiol.">
        <title>The Global Catalogue of Microorganisms (GCM) 10K type strain sequencing project: providing services to taxonomists for standard genome sequencing and annotation.</title>
        <authorList>
            <consortium name="The Broad Institute Genomics Platform"/>
            <consortium name="The Broad Institute Genome Sequencing Center for Infectious Disease"/>
            <person name="Wu L."/>
            <person name="Ma J."/>
        </authorList>
    </citation>
    <scope>NUCLEOTIDE SEQUENCE [LARGE SCALE GENOMIC DNA]</scope>
    <source>
        <strain evidence="2">CCM 8927</strain>
    </source>
</reference>